<dbReference type="Pfam" id="PF07690">
    <property type="entry name" value="MFS_1"/>
    <property type="match status" value="1"/>
</dbReference>
<dbReference type="AlphaFoldDB" id="A0A1V9XE86"/>
<feature type="transmembrane region" description="Helical" evidence="7">
    <location>
        <begin position="12"/>
        <end position="39"/>
    </location>
</feature>
<dbReference type="PROSITE" id="PS50850">
    <property type="entry name" value="MFS"/>
    <property type="match status" value="1"/>
</dbReference>
<feature type="domain" description="Major facilitator superfamily (MFS) profile" evidence="8">
    <location>
        <begin position="10"/>
        <end position="451"/>
    </location>
</feature>
<keyword evidence="2" id="KW-0813">Transport</keyword>
<dbReference type="FunFam" id="1.20.1250.20:FF:000423">
    <property type="entry name" value="Putative inorganic phosphate cotransporter-like Protein"/>
    <property type="match status" value="1"/>
</dbReference>
<feature type="transmembrane region" description="Helical" evidence="7">
    <location>
        <begin position="201"/>
        <end position="220"/>
    </location>
</feature>
<feature type="transmembrane region" description="Helical" evidence="7">
    <location>
        <begin position="337"/>
        <end position="354"/>
    </location>
</feature>
<feature type="transmembrane region" description="Helical" evidence="7">
    <location>
        <begin position="169"/>
        <end position="189"/>
    </location>
</feature>
<evidence type="ECO:0000256" key="6">
    <source>
        <dbReference type="ARBA" id="ARBA00023136"/>
    </source>
</evidence>
<feature type="transmembrane region" description="Helical" evidence="7">
    <location>
        <begin position="109"/>
        <end position="131"/>
    </location>
</feature>
<evidence type="ECO:0000256" key="7">
    <source>
        <dbReference type="SAM" id="Phobius"/>
    </source>
</evidence>
<dbReference type="InterPro" id="IPR020846">
    <property type="entry name" value="MFS_dom"/>
</dbReference>
<dbReference type="Gene3D" id="1.20.1250.20">
    <property type="entry name" value="MFS general substrate transporter like domains"/>
    <property type="match status" value="2"/>
</dbReference>
<comment type="caution">
    <text evidence="9">The sequence shown here is derived from an EMBL/GenBank/DDBJ whole genome shotgun (WGS) entry which is preliminary data.</text>
</comment>
<feature type="transmembrane region" description="Helical" evidence="7">
    <location>
        <begin position="251"/>
        <end position="284"/>
    </location>
</feature>
<dbReference type="InterPro" id="IPR050382">
    <property type="entry name" value="MFS_Na/Anion_cotransporter"/>
</dbReference>
<protein>
    <submittedName>
        <fullName evidence="9">Sialin-like</fullName>
    </submittedName>
</protein>
<dbReference type="PANTHER" id="PTHR11662:SF399">
    <property type="entry name" value="FI19708P1-RELATED"/>
    <property type="match status" value="1"/>
</dbReference>
<gene>
    <name evidence="9" type="ORF">BIW11_10726</name>
</gene>
<proteinExistence type="predicted"/>
<evidence type="ECO:0000256" key="1">
    <source>
        <dbReference type="ARBA" id="ARBA00004141"/>
    </source>
</evidence>
<comment type="subcellular location">
    <subcellularLocation>
        <location evidence="1">Membrane</location>
        <topology evidence="1">Multi-pass membrane protein</topology>
    </subcellularLocation>
</comment>
<dbReference type="Proteomes" id="UP000192247">
    <property type="component" value="Unassembled WGS sequence"/>
</dbReference>
<dbReference type="GO" id="GO:0015293">
    <property type="term" value="F:symporter activity"/>
    <property type="evidence" value="ECO:0007669"/>
    <property type="project" value="UniProtKB-KW"/>
</dbReference>
<evidence type="ECO:0000256" key="4">
    <source>
        <dbReference type="ARBA" id="ARBA00022847"/>
    </source>
</evidence>
<feature type="transmembrane region" description="Helical" evidence="7">
    <location>
        <begin position="304"/>
        <end position="325"/>
    </location>
</feature>
<evidence type="ECO:0000256" key="3">
    <source>
        <dbReference type="ARBA" id="ARBA00022692"/>
    </source>
</evidence>
<name>A0A1V9XE86_9ACAR</name>
<dbReference type="SUPFAM" id="SSF103473">
    <property type="entry name" value="MFS general substrate transporter"/>
    <property type="match status" value="1"/>
</dbReference>
<dbReference type="FunFam" id="1.20.1250.20:FF:000003">
    <property type="entry name" value="Solute carrier family 17 member 3"/>
    <property type="match status" value="1"/>
</dbReference>
<accession>A0A1V9XE86</accession>
<evidence type="ECO:0000256" key="5">
    <source>
        <dbReference type="ARBA" id="ARBA00022989"/>
    </source>
</evidence>
<dbReference type="STRING" id="418985.A0A1V9XE86"/>
<evidence type="ECO:0000256" key="2">
    <source>
        <dbReference type="ARBA" id="ARBA00022448"/>
    </source>
</evidence>
<feature type="transmembrane region" description="Helical" evidence="7">
    <location>
        <begin position="392"/>
        <end position="419"/>
    </location>
</feature>
<dbReference type="InterPro" id="IPR011701">
    <property type="entry name" value="MFS"/>
</dbReference>
<feature type="transmembrane region" description="Helical" evidence="7">
    <location>
        <begin position="360"/>
        <end position="380"/>
    </location>
</feature>
<keyword evidence="4" id="KW-0769">Symport</keyword>
<evidence type="ECO:0000259" key="8">
    <source>
        <dbReference type="PROSITE" id="PS50850"/>
    </source>
</evidence>
<feature type="transmembrane region" description="Helical" evidence="7">
    <location>
        <begin position="425"/>
        <end position="447"/>
    </location>
</feature>
<organism evidence="9 10">
    <name type="scientific">Tropilaelaps mercedesae</name>
    <dbReference type="NCBI Taxonomy" id="418985"/>
    <lineage>
        <taxon>Eukaryota</taxon>
        <taxon>Metazoa</taxon>
        <taxon>Ecdysozoa</taxon>
        <taxon>Arthropoda</taxon>
        <taxon>Chelicerata</taxon>
        <taxon>Arachnida</taxon>
        <taxon>Acari</taxon>
        <taxon>Parasitiformes</taxon>
        <taxon>Mesostigmata</taxon>
        <taxon>Gamasina</taxon>
        <taxon>Dermanyssoidea</taxon>
        <taxon>Laelapidae</taxon>
        <taxon>Tropilaelaps</taxon>
    </lineage>
</organism>
<reference evidence="9 10" key="1">
    <citation type="journal article" date="2017" name="Gigascience">
        <title>Draft genome of the honey bee ectoparasitic mite, Tropilaelaps mercedesae, is shaped by the parasitic life history.</title>
        <authorList>
            <person name="Dong X."/>
            <person name="Armstrong S.D."/>
            <person name="Xia D."/>
            <person name="Makepeace B.L."/>
            <person name="Darby A.C."/>
            <person name="Kadowaki T."/>
        </authorList>
    </citation>
    <scope>NUCLEOTIDE SEQUENCE [LARGE SCALE GENOMIC DNA]</scope>
    <source>
        <strain evidence="9">Wuxi-XJTLU</strain>
    </source>
</reference>
<keyword evidence="5 7" id="KW-1133">Transmembrane helix</keyword>
<dbReference type="EMBL" id="MNPL01013261">
    <property type="protein sequence ID" value="OQR71870.1"/>
    <property type="molecule type" value="Genomic_DNA"/>
</dbReference>
<dbReference type="GO" id="GO:0016020">
    <property type="term" value="C:membrane"/>
    <property type="evidence" value="ECO:0007669"/>
    <property type="project" value="UniProtKB-SubCell"/>
</dbReference>
<evidence type="ECO:0000313" key="9">
    <source>
        <dbReference type="EMBL" id="OQR71870.1"/>
    </source>
</evidence>
<dbReference type="OrthoDB" id="2985014at2759"/>
<keyword evidence="6 7" id="KW-0472">Membrane</keyword>
<keyword evidence="3 7" id="KW-0812">Transmembrane</keyword>
<feature type="transmembrane region" description="Helical" evidence="7">
    <location>
        <begin position="137"/>
        <end position="157"/>
    </location>
</feature>
<dbReference type="InterPro" id="IPR036259">
    <property type="entry name" value="MFS_trans_sf"/>
</dbReference>
<sequence>MASMCSIPVRYLVSSMVFFAFVFDAALRCSLSITILVMVNQTTHISPHGSFIHKKWIEPGGEQGIGKLPNYSFDWDSVTQSWVLNSVYIGILCSQFPAGHFAESFSLKWILGYGVFFMSVLQLLSPLVVWWNVWAFVALRILAGLSIGAIFPSANALISRWSSVQERTILITIATQGYVIGTTITMFVAGPLCKQFGWESVFYVFGAAGVVWSLLCYVCVASSPEKHLWISEEERAMIIANRPGDFSRNRLIPWGSIVLSGPVLIFCIRTFASSVLYTTLLIYTPLFLDHMYKIDLVTNGWISGVSNIMSSIVALISSVMADRLLQSGCSINKVRKTFATLAIVLPAFTVLLISAMEYSIVVIAGLIVLTNTLGGLAGGSDSALPIDLSAEYAGAVSACVNFVANLGAILTPIAVGWLLEEKEDFRHWNIILSGSALTALIGTWIFIKFGSAEKQDWSVPSTDETTPLLVEPL</sequence>
<dbReference type="PANTHER" id="PTHR11662">
    <property type="entry name" value="SOLUTE CARRIER FAMILY 17"/>
    <property type="match status" value="1"/>
</dbReference>
<evidence type="ECO:0000313" key="10">
    <source>
        <dbReference type="Proteomes" id="UP000192247"/>
    </source>
</evidence>
<dbReference type="InParanoid" id="A0A1V9XE86"/>
<keyword evidence="10" id="KW-1185">Reference proteome</keyword>
<dbReference type="GO" id="GO:0006820">
    <property type="term" value="P:monoatomic anion transport"/>
    <property type="evidence" value="ECO:0007669"/>
    <property type="project" value="TreeGrafter"/>
</dbReference>